<dbReference type="PANTHER" id="PTHR37483:SF1">
    <property type="entry name" value="UPF0125 PROTEIN RATB"/>
    <property type="match status" value="1"/>
</dbReference>
<dbReference type="HAMAP" id="MF_00460">
    <property type="entry name" value="UPF0125_RnfH"/>
    <property type="match status" value="1"/>
</dbReference>
<evidence type="ECO:0000313" key="4">
    <source>
        <dbReference type="Proteomes" id="UP000324285"/>
    </source>
</evidence>
<dbReference type="EMBL" id="CP038437">
    <property type="protein sequence ID" value="QEM83432.1"/>
    <property type="molecule type" value="Genomic_DNA"/>
</dbReference>
<evidence type="ECO:0000313" key="3">
    <source>
        <dbReference type="EMBL" id="QEM83432.1"/>
    </source>
</evidence>
<dbReference type="InterPro" id="IPR005346">
    <property type="entry name" value="RnfH"/>
</dbReference>
<protein>
    <recommendedName>
        <fullName evidence="2">UPF0125 protein E4T21_19125</fullName>
    </recommendedName>
</protein>
<dbReference type="InterPro" id="IPR016155">
    <property type="entry name" value="Mopterin_synth/thiamin_S_b"/>
</dbReference>
<dbReference type="SUPFAM" id="SSF54285">
    <property type="entry name" value="MoaD/ThiS"/>
    <property type="match status" value="1"/>
</dbReference>
<comment type="similarity">
    <text evidence="1 2">Belongs to the UPF0125 (RnfH) family.</text>
</comment>
<dbReference type="Pfam" id="PF03658">
    <property type="entry name" value="Ub-RnfH"/>
    <property type="match status" value="1"/>
</dbReference>
<evidence type="ECO:0000256" key="1">
    <source>
        <dbReference type="ARBA" id="ARBA00010645"/>
    </source>
</evidence>
<dbReference type="OrthoDB" id="9796575at2"/>
<accession>A0A5C1NIA1</accession>
<dbReference type="NCBIfam" id="NF002490">
    <property type="entry name" value="PRK01777.1"/>
    <property type="match status" value="1"/>
</dbReference>
<keyword evidence="4" id="KW-1185">Reference proteome</keyword>
<dbReference type="KEGG" id="hbh:E4T21_19125"/>
<name>A0A5C1NIA1_9GAMM</name>
<dbReference type="InterPro" id="IPR037021">
    <property type="entry name" value="RnfH_sf"/>
</dbReference>
<gene>
    <name evidence="3" type="ORF">E4T21_19125</name>
</gene>
<proteinExistence type="inferred from homology"/>
<reference evidence="3" key="1">
    <citation type="submission" date="2021-02" db="EMBL/GenBank/DDBJ databases">
        <title>Strain Y2R2, a novel species of the genus Halomonas.</title>
        <authorList>
            <person name="Huang H."/>
        </authorList>
    </citation>
    <scope>NUCLEOTIDE SEQUENCE</scope>
    <source>
        <strain evidence="3">Y2R2</strain>
    </source>
</reference>
<dbReference type="Proteomes" id="UP000324285">
    <property type="component" value="Chromosome"/>
</dbReference>
<dbReference type="AlphaFoldDB" id="A0A5C1NIA1"/>
<evidence type="ECO:0000256" key="2">
    <source>
        <dbReference type="HAMAP-Rule" id="MF_00460"/>
    </source>
</evidence>
<sequence length="111" mass="11974">MATDTGVAPEGVGKIHVEVAFALPHEQRIVSLEVEPGTTARQAVLQATLDALFPGVPDDTFREAALGIFGTALRDPEHHELRAGDRVEVYRPLIIDPKVARAERAAKGAKR</sequence>
<dbReference type="PANTHER" id="PTHR37483">
    <property type="entry name" value="UPF0125 PROTEIN RATB"/>
    <property type="match status" value="1"/>
</dbReference>
<organism evidence="3 4">
    <name type="scientific">Halomonas binhaiensis</name>
    <dbReference type="NCBI Taxonomy" id="2562282"/>
    <lineage>
        <taxon>Bacteria</taxon>
        <taxon>Pseudomonadati</taxon>
        <taxon>Pseudomonadota</taxon>
        <taxon>Gammaproteobacteria</taxon>
        <taxon>Oceanospirillales</taxon>
        <taxon>Halomonadaceae</taxon>
        <taxon>Halomonas</taxon>
    </lineage>
</organism>
<dbReference type="Gene3D" id="3.10.20.280">
    <property type="entry name" value="RnfH-like"/>
    <property type="match status" value="1"/>
</dbReference>
<dbReference type="RefSeq" id="WP_149286554.1">
    <property type="nucleotide sequence ID" value="NZ_CP038437.2"/>
</dbReference>